<feature type="domain" description="Transcription factor TFIIIC triple barrel" evidence="2">
    <location>
        <begin position="40"/>
        <end position="130"/>
    </location>
</feature>
<reference evidence="3 4" key="1">
    <citation type="submission" date="2024-01" db="EMBL/GenBank/DDBJ databases">
        <title>Comparative genomics of Cryptococcus and Kwoniella reveals pathogenesis evolution and contrasting modes of karyotype evolution via chromosome fusion or intercentromeric recombination.</title>
        <authorList>
            <person name="Coelho M.A."/>
            <person name="David-Palma M."/>
            <person name="Shea T."/>
            <person name="Bowers K."/>
            <person name="McGinley-Smith S."/>
            <person name="Mohammad A.W."/>
            <person name="Gnirke A."/>
            <person name="Yurkov A.M."/>
            <person name="Nowrousian M."/>
            <person name="Sun S."/>
            <person name="Cuomo C.A."/>
            <person name="Heitman J."/>
        </authorList>
    </citation>
    <scope>NUCLEOTIDE SEQUENCE [LARGE SCALE GENOMIC DNA]</scope>
    <source>
        <strain evidence="3">CBS 11374</strain>
    </source>
</reference>
<accession>A0ABZ1D3N2</accession>
<dbReference type="Proteomes" id="UP001329825">
    <property type="component" value="Chromosome 6"/>
</dbReference>
<protein>
    <recommendedName>
        <fullName evidence="2">Transcription factor TFIIIC triple barrel domain-containing protein</fullName>
    </recommendedName>
</protein>
<feature type="compositionally biased region" description="Low complexity" evidence="1">
    <location>
        <begin position="177"/>
        <end position="192"/>
    </location>
</feature>
<dbReference type="EMBL" id="CP141886">
    <property type="protein sequence ID" value="WRT67969.1"/>
    <property type="molecule type" value="Genomic_DNA"/>
</dbReference>
<keyword evidence="4" id="KW-1185">Reference proteome</keyword>
<evidence type="ECO:0000313" key="4">
    <source>
        <dbReference type="Proteomes" id="UP001329825"/>
    </source>
</evidence>
<feature type="compositionally biased region" description="Acidic residues" evidence="1">
    <location>
        <begin position="403"/>
        <end position="414"/>
    </location>
</feature>
<dbReference type="InterPro" id="IPR019481">
    <property type="entry name" value="TFIIIC_triple_barrel"/>
</dbReference>
<dbReference type="RefSeq" id="XP_062792709.1">
    <property type="nucleotide sequence ID" value="XM_062936658.1"/>
</dbReference>
<dbReference type="Pfam" id="PF10419">
    <property type="entry name" value="TFIIIC_sub6"/>
    <property type="match status" value="1"/>
</dbReference>
<dbReference type="InterPro" id="IPR042771">
    <property type="entry name" value="GTF3C6-like"/>
</dbReference>
<evidence type="ECO:0000313" key="3">
    <source>
        <dbReference type="EMBL" id="WRT67969.1"/>
    </source>
</evidence>
<proteinExistence type="predicted"/>
<gene>
    <name evidence="3" type="ORF">IL334_004943</name>
</gene>
<sequence length="414" mass="45298">MLQSSEDAHRLLEQGQSLFGEGWNHVNSFDEIDEDEYEDEEEEIYVTMDLGPTIDSRALQTETQYQLVGLDSPLPFLKVGNQIFQGQVTPLIGDEVILGLIRNSDNPHEPSHPPLYSTNHRITFQAITLKPQFQSQSALTDPPPLPPTSFSDPDAFPSSAITGDRQVRRSSIDENAIAGPSSSSHPSASIGHENTSSITGIDKTDGIGMDIEIGSSSSSSRIPQRRQKGTYKPRMSINNQEELENFDLKSMKTSQKVELGPEVLSSLGLEPSPHGERLSLSKSVMAQVISGYPSVGQGSRGGRGKKGKSWGIGRGGRFELMDNREQSADNEKTAEGTAEGTANQEQQEDQMEVDQNNIIPETRLGSAQAPTSVTTPAPAKDIDQMQESVTAQRQQARPLDQVQEMEEDPPWQSV</sequence>
<dbReference type="Gene3D" id="2.60.40.4370">
    <property type="match status" value="1"/>
</dbReference>
<feature type="compositionally biased region" description="Basic and acidic residues" evidence="1">
    <location>
        <begin position="316"/>
        <end position="334"/>
    </location>
</feature>
<name>A0ABZ1D3N2_9TREE</name>
<evidence type="ECO:0000256" key="1">
    <source>
        <dbReference type="SAM" id="MobiDB-lite"/>
    </source>
</evidence>
<organism evidence="3 4">
    <name type="scientific">Kwoniella shivajii</name>
    <dbReference type="NCBI Taxonomy" id="564305"/>
    <lineage>
        <taxon>Eukaryota</taxon>
        <taxon>Fungi</taxon>
        <taxon>Dikarya</taxon>
        <taxon>Basidiomycota</taxon>
        <taxon>Agaricomycotina</taxon>
        <taxon>Tremellomycetes</taxon>
        <taxon>Tremellales</taxon>
        <taxon>Cryptococcaceae</taxon>
        <taxon>Kwoniella</taxon>
    </lineage>
</organism>
<feature type="compositionally biased region" description="Polar residues" evidence="1">
    <location>
        <begin position="385"/>
        <end position="395"/>
    </location>
</feature>
<dbReference type="GeneID" id="87957074"/>
<dbReference type="PANTHER" id="PTHR21860:SF2">
    <property type="entry name" value="GENERAL TRANSCRIPTION FACTOR 3C POLYPEPTIDE 6"/>
    <property type="match status" value="1"/>
</dbReference>
<feature type="region of interest" description="Disordered" evidence="1">
    <location>
        <begin position="292"/>
        <end position="414"/>
    </location>
</feature>
<dbReference type="PANTHER" id="PTHR21860">
    <property type="entry name" value="TRANSCRIPTION INITIATION FACTOR IIIC TFIIIC , POLYPEPTIDE 6-RELATED"/>
    <property type="match status" value="1"/>
</dbReference>
<evidence type="ECO:0000259" key="2">
    <source>
        <dbReference type="Pfam" id="PF10419"/>
    </source>
</evidence>
<feature type="region of interest" description="Disordered" evidence="1">
    <location>
        <begin position="134"/>
        <end position="239"/>
    </location>
</feature>